<dbReference type="Proteomes" id="UP001634154">
    <property type="component" value="Unassembled WGS sequence"/>
</dbReference>
<evidence type="ECO:0000313" key="3">
    <source>
        <dbReference type="Proteomes" id="UP001634154"/>
    </source>
</evidence>
<proteinExistence type="predicted"/>
<gene>
    <name evidence="2" type="ORF">ACKW6Q_10410</name>
</gene>
<evidence type="ECO:0000313" key="2">
    <source>
        <dbReference type="EMBL" id="MFN1217371.1"/>
    </source>
</evidence>
<feature type="compositionally biased region" description="Basic and acidic residues" evidence="1">
    <location>
        <begin position="20"/>
        <end position="40"/>
    </location>
</feature>
<feature type="region of interest" description="Disordered" evidence="1">
    <location>
        <begin position="1"/>
        <end position="40"/>
    </location>
</feature>
<comment type="caution">
    <text evidence="2">The sequence shown here is derived from an EMBL/GenBank/DDBJ whole genome shotgun (WGS) entry which is preliminary data.</text>
</comment>
<evidence type="ECO:0000256" key="1">
    <source>
        <dbReference type="SAM" id="MobiDB-lite"/>
    </source>
</evidence>
<evidence type="ECO:0008006" key="4">
    <source>
        <dbReference type="Google" id="ProtNLM"/>
    </source>
</evidence>
<name>A0ABW9K3X9_9FLAO</name>
<dbReference type="RefSeq" id="WP_409356619.1">
    <property type="nucleotide sequence ID" value="NZ_JBJXVJ010000002.1"/>
</dbReference>
<keyword evidence="3" id="KW-1185">Reference proteome</keyword>
<accession>A0ABW9K3X9</accession>
<reference evidence="2 3" key="1">
    <citation type="submission" date="2024-12" db="EMBL/GenBank/DDBJ databases">
        <title>Draft genome sequence of Chryseobacterium kwangjuense AG447.</title>
        <authorList>
            <person name="Cheptsov V.S."/>
            <person name="Belov A."/>
            <person name="Zavarzina A.G."/>
        </authorList>
    </citation>
    <scope>NUCLEOTIDE SEQUENCE [LARGE SCALE GENOMIC DNA]</scope>
    <source>
        <strain evidence="2 3">AG447</strain>
    </source>
</reference>
<dbReference type="EMBL" id="JBJXVJ010000002">
    <property type="protein sequence ID" value="MFN1217371.1"/>
    <property type="molecule type" value="Genomic_DNA"/>
</dbReference>
<organism evidence="2 3">
    <name type="scientific">Chryseobacterium kwangjuense</name>
    <dbReference type="NCBI Taxonomy" id="267125"/>
    <lineage>
        <taxon>Bacteria</taxon>
        <taxon>Pseudomonadati</taxon>
        <taxon>Bacteroidota</taxon>
        <taxon>Flavobacteriia</taxon>
        <taxon>Flavobacteriales</taxon>
        <taxon>Weeksellaceae</taxon>
        <taxon>Chryseobacterium group</taxon>
        <taxon>Chryseobacterium</taxon>
    </lineage>
</organism>
<protein>
    <recommendedName>
        <fullName evidence="4">Prevent-host-death protein</fullName>
    </recommendedName>
</protein>
<sequence>MKKNIQHKIDSLRSKASKTSPEKERAVLSERKNSLSESIRNKKEAEDFRISYEVARDLAKKN</sequence>